<evidence type="ECO:0000259" key="2">
    <source>
        <dbReference type="Pfam" id="PF00326"/>
    </source>
</evidence>
<dbReference type="InterPro" id="IPR029058">
    <property type="entry name" value="AB_hydrolase_fold"/>
</dbReference>
<dbReference type="SUPFAM" id="SSF82171">
    <property type="entry name" value="DPP6 N-terminal domain-like"/>
    <property type="match status" value="1"/>
</dbReference>
<proteinExistence type="predicted"/>
<comment type="caution">
    <text evidence="4">The sequence shown here is derived from an EMBL/GenBank/DDBJ whole genome shotgun (WGS) entry which is preliminary data.</text>
</comment>
<reference evidence="5" key="1">
    <citation type="journal article" date="2019" name="Int. J. Syst. Evol. Microbiol.">
        <title>The Global Catalogue of Microorganisms (GCM) 10K type strain sequencing project: providing services to taxonomists for standard genome sequencing and annotation.</title>
        <authorList>
            <consortium name="The Broad Institute Genomics Platform"/>
            <consortium name="The Broad Institute Genome Sequencing Center for Infectious Disease"/>
            <person name="Wu L."/>
            <person name="Ma J."/>
        </authorList>
    </citation>
    <scope>NUCLEOTIDE SEQUENCE [LARGE SCALE GENOMIC DNA]</scope>
    <source>
        <strain evidence="5">JCM 17979</strain>
    </source>
</reference>
<keyword evidence="5" id="KW-1185">Reference proteome</keyword>
<feature type="region of interest" description="Disordered" evidence="1">
    <location>
        <begin position="81"/>
        <end position="101"/>
    </location>
</feature>
<dbReference type="Pfam" id="PF00326">
    <property type="entry name" value="Peptidase_S9"/>
    <property type="match status" value="1"/>
</dbReference>
<dbReference type="PANTHER" id="PTHR11731:SF193">
    <property type="entry name" value="DIPEPTIDYL PEPTIDASE 9"/>
    <property type="match status" value="1"/>
</dbReference>
<accession>A0ABP9AFK9</accession>
<feature type="compositionally biased region" description="Basic and acidic residues" evidence="1">
    <location>
        <begin position="92"/>
        <end position="101"/>
    </location>
</feature>
<evidence type="ECO:0000313" key="4">
    <source>
        <dbReference type="EMBL" id="GAA4779189.1"/>
    </source>
</evidence>
<dbReference type="Gene3D" id="3.40.50.1820">
    <property type="entry name" value="alpha/beta hydrolase"/>
    <property type="match status" value="1"/>
</dbReference>
<dbReference type="EMBL" id="BAABHO010000006">
    <property type="protein sequence ID" value="GAA4779189.1"/>
    <property type="molecule type" value="Genomic_DNA"/>
</dbReference>
<evidence type="ECO:0000259" key="3">
    <source>
        <dbReference type="Pfam" id="PF00930"/>
    </source>
</evidence>
<sequence>MRPGCRVEGRLLTVPDPQASFPRRQAATRRFTLGAPRRPSVSPDGARVVLLRSRAGDDPVTCLWLLDVATGEEHVLVDPRDLDVPGEEDLPPEERARRERVREQSGGVVEYALDAAARLAVFVLSGRAFTVDLAPGARPEALPVDGPVVDPRPDPTGARVAFVRGGTLHVHERATATTHVLAGPEAADGLGVTWGLAEFVAAEEMNRYRGYWWSPDGSQLAVARVDDAPVTRWWIADPAHPERRPTEMPYPAAGTPNAAVSLHLVDLDGTRVPVELPAGTEYLADVGWDTHDLLVTVSTRDQRRVDVLRVDPDTGAAERVAGEVDDDWVDLVAGVPAHLPDGALVRCGDRDDTRRLLVDDEPVTPPGLQVRGVADVDGETVLVTASERPEDVTVWAWSRREGARRVSPAYGVWSGRRAGGTTVLAGGDLDSDGTRTTVLRADGSTLPVASHALSPGLEPAVRRVATAAGGPSVAVLLPRGHVPGSAKLPVLLDPYGGPHSQRVLAARGAFLTSQWFADQGFAVVVADGRGTPGRGPAYERAVRGDVAGPVLDDQVAALHAAAEQVGDLDLDRVGIRGWSFGGYLAALAVLRRPDVFHAAVAGAPVTDWRLYDTHYTERYLGHPDEDPEAYARTSLLGDPATASPVRPLMLVHGLADDNVVAAHTLQLSSSLLAAGYPHTVLPLSGVTHMTPQEVVAENLLLLQVSFLREALG</sequence>
<dbReference type="InterPro" id="IPR050278">
    <property type="entry name" value="Serine_Prot_S9B/DPPIV"/>
</dbReference>
<dbReference type="Pfam" id="PF00930">
    <property type="entry name" value="DPPIV_N"/>
    <property type="match status" value="1"/>
</dbReference>
<name>A0ABP9AFK9_9PSEU</name>
<dbReference type="Proteomes" id="UP001500928">
    <property type="component" value="Unassembled WGS sequence"/>
</dbReference>
<dbReference type="SUPFAM" id="SSF53474">
    <property type="entry name" value="alpha/beta-Hydrolases"/>
    <property type="match status" value="1"/>
</dbReference>
<gene>
    <name evidence="4" type="ORF">GCM10023200_10340</name>
</gene>
<organism evidence="4 5">
    <name type="scientific">Actinomycetospora chlora</name>
    <dbReference type="NCBI Taxonomy" id="663608"/>
    <lineage>
        <taxon>Bacteria</taxon>
        <taxon>Bacillati</taxon>
        <taxon>Actinomycetota</taxon>
        <taxon>Actinomycetes</taxon>
        <taxon>Pseudonocardiales</taxon>
        <taxon>Pseudonocardiaceae</taxon>
        <taxon>Actinomycetospora</taxon>
    </lineage>
</organism>
<evidence type="ECO:0000313" key="5">
    <source>
        <dbReference type="Proteomes" id="UP001500928"/>
    </source>
</evidence>
<dbReference type="InterPro" id="IPR001375">
    <property type="entry name" value="Peptidase_S9_cat"/>
</dbReference>
<dbReference type="PANTHER" id="PTHR11731">
    <property type="entry name" value="PROTEASE FAMILY S9B,C DIPEPTIDYL-PEPTIDASE IV-RELATED"/>
    <property type="match status" value="1"/>
</dbReference>
<feature type="domain" description="Dipeptidylpeptidase IV N-terminal" evidence="3">
    <location>
        <begin position="132"/>
        <end position="357"/>
    </location>
</feature>
<protein>
    <submittedName>
        <fullName evidence="4">Prolyl oligopeptidase family serine peptidase</fullName>
    </submittedName>
</protein>
<feature type="domain" description="Peptidase S9 prolyl oligopeptidase catalytic" evidence="2">
    <location>
        <begin position="512"/>
        <end position="711"/>
    </location>
</feature>
<dbReference type="Gene3D" id="2.140.10.30">
    <property type="entry name" value="Dipeptidylpeptidase IV, N-terminal domain"/>
    <property type="match status" value="1"/>
</dbReference>
<evidence type="ECO:0000256" key="1">
    <source>
        <dbReference type="SAM" id="MobiDB-lite"/>
    </source>
</evidence>
<dbReference type="InterPro" id="IPR002469">
    <property type="entry name" value="Peptidase_S9B_N"/>
</dbReference>